<dbReference type="InterPro" id="IPR036910">
    <property type="entry name" value="HMG_box_dom_sf"/>
</dbReference>
<protein>
    <submittedName>
        <fullName evidence="6">Transcription factor SOX-14-like</fullName>
    </submittedName>
</protein>
<dbReference type="Proteomes" id="UP000694941">
    <property type="component" value="Unplaced"/>
</dbReference>
<dbReference type="Pfam" id="PF00505">
    <property type="entry name" value="HMG_box"/>
    <property type="match status" value="1"/>
</dbReference>
<dbReference type="InterPro" id="IPR009071">
    <property type="entry name" value="HMG_box_dom"/>
</dbReference>
<dbReference type="GeneID" id="106460104"/>
<dbReference type="PROSITE" id="PS50118">
    <property type="entry name" value="HMG_BOX_2"/>
    <property type="match status" value="1"/>
</dbReference>
<evidence type="ECO:0000313" key="5">
    <source>
        <dbReference type="Proteomes" id="UP000694941"/>
    </source>
</evidence>
<evidence type="ECO:0000259" key="4">
    <source>
        <dbReference type="PROSITE" id="PS50118"/>
    </source>
</evidence>
<dbReference type="InterPro" id="IPR050140">
    <property type="entry name" value="SRY-related_HMG-box_TF-like"/>
</dbReference>
<dbReference type="SUPFAM" id="SSF47095">
    <property type="entry name" value="HMG-box"/>
    <property type="match status" value="1"/>
</dbReference>
<dbReference type="SMART" id="SM00398">
    <property type="entry name" value="HMG"/>
    <property type="match status" value="1"/>
</dbReference>
<feature type="DNA-binding region" description="HMG box" evidence="2">
    <location>
        <begin position="12"/>
        <end position="80"/>
    </location>
</feature>
<evidence type="ECO:0000313" key="6">
    <source>
        <dbReference type="RefSeq" id="XP_013775245.1"/>
    </source>
</evidence>
<proteinExistence type="predicted"/>
<dbReference type="RefSeq" id="XP_013775245.1">
    <property type="nucleotide sequence ID" value="XM_013919791.2"/>
</dbReference>
<keyword evidence="1 2" id="KW-0238">DNA-binding</keyword>
<keyword evidence="5" id="KW-1185">Reference proteome</keyword>
<keyword evidence="2" id="KW-0539">Nucleus</keyword>
<dbReference type="Gene3D" id="1.10.30.10">
    <property type="entry name" value="High mobility group box domain"/>
    <property type="match status" value="1"/>
</dbReference>
<evidence type="ECO:0000256" key="3">
    <source>
        <dbReference type="SAM" id="MobiDB-lite"/>
    </source>
</evidence>
<dbReference type="PANTHER" id="PTHR10270">
    <property type="entry name" value="SOX TRANSCRIPTION FACTOR"/>
    <property type="match status" value="1"/>
</dbReference>
<feature type="compositionally biased region" description="Polar residues" evidence="3">
    <location>
        <begin position="163"/>
        <end position="185"/>
    </location>
</feature>
<organism evidence="5 6">
    <name type="scientific">Limulus polyphemus</name>
    <name type="common">Atlantic horseshoe crab</name>
    <dbReference type="NCBI Taxonomy" id="6850"/>
    <lineage>
        <taxon>Eukaryota</taxon>
        <taxon>Metazoa</taxon>
        <taxon>Ecdysozoa</taxon>
        <taxon>Arthropoda</taxon>
        <taxon>Chelicerata</taxon>
        <taxon>Merostomata</taxon>
        <taxon>Xiphosura</taxon>
        <taxon>Limulidae</taxon>
        <taxon>Limulus</taxon>
    </lineage>
</organism>
<sequence length="306" mass="32954">MTRPTSSGEIHVKRPMNAFMVWSRAQRRKIAVENPKMHNSEISKRLGSEWKHLTDAEKRPFIEEAKRLRALHMKEHPDYKYKPRRKPKNLLKKDRFPFPMPYIPAPMDYLGMGFSRGLFPPPPLPGLFPFPPGAMETHTALPVSTALPTVGRLSPPNEETDSKSASSPDLTSSHSFKPVTPSSSKGYPVTSIPYPSYASSALYPGLSVSMPAYFLPCGCGSPGYGYPSSNGPGEASRHTCGAVGSLVLNPFLKTADGASYSAAAGAPSGLRDFTVGSAGTSSSGLPATHLLGLYSSCLVRSKPSDV</sequence>
<name>A0ABM1B5I3_LIMPO</name>
<dbReference type="CDD" id="cd22028">
    <property type="entry name" value="HMG-box_SoxA_SoxB_SoxG"/>
    <property type="match status" value="1"/>
</dbReference>
<evidence type="ECO:0000256" key="2">
    <source>
        <dbReference type="PROSITE-ProRule" id="PRU00267"/>
    </source>
</evidence>
<feature type="region of interest" description="Disordered" evidence="3">
    <location>
        <begin position="147"/>
        <end position="186"/>
    </location>
</feature>
<accession>A0ABM1B5I3</accession>
<gene>
    <name evidence="6" type="primary">LOC106460104</name>
</gene>
<feature type="domain" description="HMG box" evidence="4">
    <location>
        <begin position="12"/>
        <end position="80"/>
    </location>
</feature>
<evidence type="ECO:0000256" key="1">
    <source>
        <dbReference type="ARBA" id="ARBA00023125"/>
    </source>
</evidence>
<dbReference type="PANTHER" id="PTHR10270:SF327">
    <property type="entry name" value="PROTEIN CBG16280"/>
    <property type="match status" value="1"/>
</dbReference>
<reference evidence="6" key="1">
    <citation type="submission" date="2025-08" db="UniProtKB">
        <authorList>
            <consortium name="RefSeq"/>
        </authorList>
    </citation>
    <scope>IDENTIFICATION</scope>
    <source>
        <tissue evidence="6">Muscle</tissue>
    </source>
</reference>